<feature type="region of interest" description="Disordered" evidence="1">
    <location>
        <begin position="1"/>
        <end position="25"/>
    </location>
</feature>
<keyword evidence="2" id="KW-0812">Transmembrane</keyword>
<proteinExistence type="predicted"/>
<dbReference type="AlphaFoldDB" id="A0A8U0NM09"/>
<evidence type="ECO:0000256" key="2">
    <source>
        <dbReference type="SAM" id="Phobius"/>
    </source>
</evidence>
<accession>A0A8U0NM09</accession>
<reference evidence="4" key="1">
    <citation type="submission" date="2025-08" db="UniProtKB">
        <authorList>
            <consortium name="RefSeq"/>
        </authorList>
    </citation>
    <scope>IDENTIFICATION</scope>
    <source>
        <tissue evidence="4">Brain</tissue>
    </source>
</reference>
<evidence type="ECO:0000256" key="1">
    <source>
        <dbReference type="SAM" id="MobiDB-lite"/>
    </source>
</evidence>
<evidence type="ECO:0000313" key="4">
    <source>
        <dbReference type="RefSeq" id="XP_012904750.1"/>
    </source>
</evidence>
<feature type="region of interest" description="Disordered" evidence="1">
    <location>
        <begin position="167"/>
        <end position="187"/>
    </location>
</feature>
<organism evidence="3 4">
    <name type="scientific">Mustela putorius furo</name>
    <name type="common">European domestic ferret</name>
    <name type="synonym">Mustela furo</name>
    <dbReference type="NCBI Taxonomy" id="9669"/>
    <lineage>
        <taxon>Eukaryota</taxon>
        <taxon>Metazoa</taxon>
        <taxon>Chordata</taxon>
        <taxon>Craniata</taxon>
        <taxon>Vertebrata</taxon>
        <taxon>Euteleostomi</taxon>
        <taxon>Mammalia</taxon>
        <taxon>Eutheria</taxon>
        <taxon>Laurasiatheria</taxon>
        <taxon>Carnivora</taxon>
        <taxon>Caniformia</taxon>
        <taxon>Musteloidea</taxon>
        <taxon>Mustelidae</taxon>
        <taxon>Mustelinae</taxon>
        <taxon>Mustela</taxon>
    </lineage>
</organism>
<evidence type="ECO:0000313" key="3">
    <source>
        <dbReference type="Proteomes" id="UP000000715"/>
    </source>
</evidence>
<name>A0A8U0NM09_MUSPF</name>
<keyword evidence="2" id="KW-0472">Membrane</keyword>
<dbReference type="KEGG" id="mpuf:106004355"/>
<feature type="compositionally biased region" description="Basic residues" evidence="1">
    <location>
        <begin position="173"/>
        <end position="185"/>
    </location>
</feature>
<gene>
    <name evidence="4" type="primary">LOC106004355</name>
</gene>
<sequence>MGFSPARSAVRCSGDGAQRHGGPLPQESFLKTNAGQLCVRFSVGKILRRSENTPGAPRICLYPQRLPLQVFGLGFLLFCFVFSFYFKGGGIAQNLVGSSSCGCSPVCFHSVLCPMPSSSPGRNLGGGRGRQDVTLQQLRVLPVPEGTRTATASLMLSSPPPWDACPPLWDSRGRRRRRRSSKKPRTTVQMIRSGQVQQAEIFFVCVFPKAGRSLRHPSNDTRYRSYCWEELPSELGVATRCCFQPARGAGAVTGAERPRTRAVMLHFLWQLDWIPGRPGTWLHVSERVGEGVSTKLDTGIRSPLTK</sequence>
<dbReference type="Proteomes" id="UP000000715">
    <property type="component" value="Unplaced"/>
</dbReference>
<keyword evidence="2" id="KW-1133">Transmembrane helix</keyword>
<dbReference type="RefSeq" id="XP_012904750.1">
    <property type="nucleotide sequence ID" value="XM_013049296.2"/>
</dbReference>
<dbReference type="GeneID" id="106004355"/>
<keyword evidence="3" id="KW-1185">Reference proteome</keyword>
<feature type="transmembrane region" description="Helical" evidence="2">
    <location>
        <begin position="66"/>
        <end position="86"/>
    </location>
</feature>
<protein>
    <submittedName>
        <fullName evidence="4">Uncharacterized protein LOC106004355</fullName>
    </submittedName>
</protein>